<dbReference type="Proteomes" id="UP000613768">
    <property type="component" value="Unassembled WGS sequence"/>
</dbReference>
<comment type="caution">
    <text evidence="2">The sequence shown here is derived from an EMBL/GenBank/DDBJ whole genome shotgun (WGS) entry which is preliminary data.</text>
</comment>
<feature type="signal peptide" evidence="1">
    <location>
        <begin position="1"/>
        <end position="20"/>
    </location>
</feature>
<keyword evidence="1" id="KW-0732">Signal</keyword>
<proteinExistence type="predicted"/>
<evidence type="ECO:0000256" key="1">
    <source>
        <dbReference type="SAM" id="SignalP"/>
    </source>
</evidence>
<evidence type="ECO:0000313" key="2">
    <source>
        <dbReference type="EMBL" id="MBD8527090.1"/>
    </source>
</evidence>
<feature type="chain" id="PRO_5043587905" description="NIPSNAP protein" evidence="1">
    <location>
        <begin position="21"/>
        <end position="148"/>
    </location>
</feature>
<evidence type="ECO:0000313" key="3">
    <source>
        <dbReference type="Proteomes" id="UP000613768"/>
    </source>
</evidence>
<dbReference type="RefSeq" id="WP_192030512.1">
    <property type="nucleotide sequence ID" value="NZ_JACYTR010000040.1"/>
</dbReference>
<dbReference type="EMBL" id="JACYTR010000040">
    <property type="protein sequence ID" value="MBD8527090.1"/>
    <property type="molecule type" value="Genomic_DNA"/>
</dbReference>
<keyword evidence="3" id="KW-1185">Reference proteome</keyword>
<sequence length="148" mass="16821">MRQFLLALGLVLLLTQPAQAQLEPFKDYNVSDAVWHVTAVKVDANMTDHYLEGIRATWVASSKVAKELGHIEDYKILSSELPNSGEWNLLLMTKFKSTADFGPNKARYDAFMKAWGEANRDMVREKVKAYPNVREITGEYLARELTVN</sequence>
<gene>
    <name evidence="2" type="ORF">IFO71_15215</name>
</gene>
<accession>A0AAW3ZNK8</accession>
<reference evidence="2 3" key="1">
    <citation type="submission" date="2020-09" db="EMBL/GenBank/DDBJ databases">
        <title>Pseudoxanthomonas sp. CAU 1598 isolated from sand of Yaerae Beach.</title>
        <authorList>
            <person name="Kim W."/>
        </authorList>
    </citation>
    <scope>NUCLEOTIDE SEQUENCE [LARGE SCALE GENOMIC DNA]</scope>
    <source>
        <strain evidence="2 3">CAU 1598</strain>
    </source>
</reference>
<evidence type="ECO:0008006" key="4">
    <source>
        <dbReference type="Google" id="ProtNLM"/>
    </source>
</evidence>
<dbReference type="AlphaFoldDB" id="A0AAW3ZNK8"/>
<name>A0AAW3ZNK8_9GAMM</name>
<organism evidence="2 3">
    <name type="scientific">Pseudomarimonas arenosa</name>
    <dbReference type="NCBI Taxonomy" id="2774145"/>
    <lineage>
        <taxon>Bacteria</taxon>
        <taxon>Pseudomonadati</taxon>
        <taxon>Pseudomonadota</taxon>
        <taxon>Gammaproteobacteria</taxon>
        <taxon>Lysobacterales</taxon>
        <taxon>Lysobacteraceae</taxon>
        <taxon>Pseudomarimonas</taxon>
    </lineage>
</organism>
<protein>
    <recommendedName>
        <fullName evidence="4">NIPSNAP protein</fullName>
    </recommendedName>
</protein>